<proteinExistence type="inferred from homology"/>
<evidence type="ECO:0000256" key="8">
    <source>
        <dbReference type="ARBA" id="ARBA00022824"/>
    </source>
</evidence>
<evidence type="ECO:0000256" key="12">
    <source>
        <dbReference type="ARBA" id="ARBA00049506"/>
    </source>
</evidence>
<evidence type="ECO:0000256" key="2">
    <source>
        <dbReference type="ARBA" id="ARBA00004922"/>
    </source>
</evidence>
<dbReference type="Proteomes" id="UP000002036">
    <property type="component" value="Chromosome C"/>
</dbReference>
<keyword evidence="5 14" id="KW-0328">Glycosyltransferase</keyword>
<organism evidence="16 17">
    <name type="scientific">Lachancea thermotolerans (strain ATCC 56472 / CBS 6340 / NRRL Y-8284)</name>
    <name type="common">Yeast</name>
    <name type="synonym">Kluyveromyces thermotolerans</name>
    <dbReference type="NCBI Taxonomy" id="559295"/>
    <lineage>
        <taxon>Eukaryota</taxon>
        <taxon>Fungi</taxon>
        <taxon>Dikarya</taxon>
        <taxon>Ascomycota</taxon>
        <taxon>Saccharomycotina</taxon>
        <taxon>Saccharomycetes</taxon>
        <taxon>Saccharomycetales</taxon>
        <taxon>Saccharomycetaceae</taxon>
        <taxon>Lachancea</taxon>
    </lineage>
</organism>
<evidence type="ECO:0000256" key="7">
    <source>
        <dbReference type="ARBA" id="ARBA00022692"/>
    </source>
</evidence>
<accession>C5DE51</accession>
<protein>
    <recommendedName>
        <fullName evidence="4 14">Dol-P-Man:Man(5)GlcNAc(2)-PP-Dol alpha-1,3-mannosyltransferase</fullName>
        <ecNumber evidence="3 14">2.4.1.258</ecNumber>
    </recommendedName>
    <alternativeName>
        <fullName evidence="14">Dol-P-Man-dependent alpha(1-3)-mannosyltransferase</fullName>
    </alternativeName>
</protein>
<keyword evidence="10 14" id="KW-0472">Membrane</keyword>
<comment type="function">
    <text evidence="11 14">Dol-P-Man:Man(5)GlcNAc(2)-PP-Dol alpha-1,3-mannosyltransferase that operates in the biosynthetic pathway of dolichol-linked oligosaccharides, the glycan precursors employed in protein asparagine (N)-glycosylation. The assembly of dolichol-linked oligosaccharides begins on the cytosolic side of the endoplasmic reticulum membrane and finishes in its lumen. The sequential addition of sugars to dolichol pyrophosphate produces dolichol-linked oligosaccharides containing fourteen sugars, including two GlcNAcs, nine mannoses and three glucoses. Once assembled, the oligosaccharide is transferred from the lipid to nascent proteins by oligosaccharyltransferases. In the lumen of the endoplasmic reticulum, adds the first dolichyl beta-D-mannosyl phosphate derived mannose in an alpha-1,3 linkage to Man(5)GlcNAc(2)-PP-dolichol to produce Man(6)GlcNAc(2)-PP-dolichol.</text>
</comment>
<comment type="subcellular location">
    <subcellularLocation>
        <location evidence="1 14">Endoplasmic reticulum membrane</location>
        <topology evidence="1 14">Multi-pass membrane protein</topology>
    </subcellularLocation>
</comment>
<dbReference type="EC" id="2.4.1.258" evidence="3 14"/>
<evidence type="ECO:0000256" key="6">
    <source>
        <dbReference type="ARBA" id="ARBA00022679"/>
    </source>
</evidence>
<keyword evidence="7 14" id="KW-0812">Transmembrane</keyword>
<dbReference type="RefSeq" id="XP_002552500.1">
    <property type="nucleotide sequence ID" value="XM_002552454.1"/>
</dbReference>
<evidence type="ECO:0000313" key="17">
    <source>
        <dbReference type="Proteomes" id="UP000002036"/>
    </source>
</evidence>
<dbReference type="OMA" id="PERYGIH"/>
<feature type="transmembrane region" description="Helical" evidence="14">
    <location>
        <begin position="388"/>
        <end position="408"/>
    </location>
</feature>
<comment type="catalytic activity">
    <reaction evidence="12 14">
        <text>an alpha-D-Man-(1-&gt;2)-alpha-D-Man-(1-&gt;2)-alpha-D-Man-(1-&gt;3)-[alpha-D-Man-(1-&gt;6)]-beta-D-Man-(1-&gt;4)-beta-D-GlcNAc-(1-&gt;4)-alpha-D-GlcNAc-diphospho-di-trans,poly-cis-dolichol + a di-trans,poly-cis-dolichyl beta-D-mannosyl phosphate = an alpha-D-Man-(1-&gt;2)-alpha-D-Man-(1-&gt;2)-alpha-D-Man-(1-&gt;3)-[alpha-D-Man-(1-&gt;3)-alpha-D-Man-(1-&gt;6)]-beta-D-Man-(1-&gt;4)-beta-D-GlcNAc-(1-&gt;4)-alpha-D-GlcNAc-diphospho-di-trans,poly-cis-dolichol + a di-trans,poly-cis-dolichyl phosphate + H(+)</text>
        <dbReference type="Rhea" id="RHEA:29527"/>
        <dbReference type="Rhea" id="RHEA-COMP:19498"/>
        <dbReference type="Rhea" id="RHEA-COMP:19501"/>
        <dbReference type="Rhea" id="RHEA-COMP:19516"/>
        <dbReference type="Rhea" id="RHEA-COMP:19517"/>
        <dbReference type="ChEBI" id="CHEBI:15378"/>
        <dbReference type="ChEBI" id="CHEBI:57683"/>
        <dbReference type="ChEBI" id="CHEBI:58211"/>
        <dbReference type="ChEBI" id="CHEBI:132515"/>
        <dbReference type="ChEBI" id="CHEBI:132516"/>
        <dbReference type="EC" id="2.4.1.258"/>
    </reaction>
    <physiologicalReaction direction="left-to-right" evidence="12 14">
        <dbReference type="Rhea" id="RHEA:29528"/>
    </physiologicalReaction>
</comment>
<keyword evidence="17" id="KW-1185">Reference proteome</keyword>
<dbReference type="InterPro" id="IPR007873">
    <property type="entry name" value="Glycosyltransferase_ALG3"/>
</dbReference>
<reference evidence="16 17" key="1">
    <citation type="journal article" date="2009" name="Genome Res.">
        <title>Comparative genomics of protoploid Saccharomycetaceae.</title>
        <authorList>
            <consortium name="The Genolevures Consortium"/>
            <person name="Souciet J.-L."/>
            <person name="Dujon B."/>
            <person name="Gaillardin C."/>
            <person name="Johnston M."/>
            <person name="Baret P.V."/>
            <person name="Cliften P."/>
            <person name="Sherman D.J."/>
            <person name="Weissenbach J."/>
            <person name="Westhof E."/>
            <person name="Wincker P."/>
            <person name="Jubin C."/>
            <person name="Poulain J."/>
            <person name="Barbe V."/>
            <person name="Segurens B."/>
            <person name="Artiguenave F."/>
            <person name="Anthouard V."/>
            <person name="Vacherie B."/>
            <person name="Val M.-E."/>
            <person name="Fulton R.S."/>
            <person name="Minx P."/>
            <person name="Wilson R."/>
            <person name="Durrens P."/>
            <person name="Jean G."/>
            <person name="Marck C."/>
            <person name="Martin T."/>
            <person name="Nikolski M."/>
            <person name="Rolland T."/>
            <person name="Seret M.-L."/>
            <person name="Casaregola S."/>
            <person name="Despons L."/>
            <person name="Fairhead C."/>
            <person name="Fischer G."/>
            <person name="Lafontaine I."/>
            <person name="Leh V."/>
            <person name="Lemaire M."/>
            <person name="de Montigny J."/>
            <person name="Neuveglise C."/>
            <person name="Thierry A."/>
            <person name="Blanc-Lenfle I."/>
            <person name="Bleykasten C."/>
            <person name="Diffels J."/>
            <person name="Fritsch E."/>
            <person name="Frangeul L."/>
            <person name="Goeffon A."/>
            <person name="Jauniaux N."/>
            <person name="Kachouri-Lafond R."/>
            <person name="Payen C."/>
            <person name="Potier S."/>
            <person name="Pribylova L."/>
            <person name="Ozanne C."/>
            <person name="Richard G.-F."/>
            <person name="Sacerdot C."/>
            <person name="Straub M.-L."/>
            <person name="Talla E."/>
        </authorList>
    </citation>
    <scope>NUCLEOTIDE SEQUENCE [LARGE SCALE GENOMIC DNA]</scope>
    <source>
        <strain evidence="17">ATCC 56472 / CBS 6340 / NRRL Y-8284</strain>
    </source>
</reference>
<feature type="transmembrane region" description="Helical" evidence="14">
    <location>
        <begin position="357"/>
        <end position="376"/>
    </location>
</feature>
<evidence type="ECO:0000256" key="15">
    <source>
        <dbReference type="SAM" id="MobiDB-lite"/>
    </source>
</evidence>
<comment type="pathway">
    <text evidence="2 14">Protein modification; protein glycosylation.</text>
</comment>
<comment type="similarity">
    <text evidence="13">Belongs to the glycosyltransferase ALG3 family.</text>
</comment>
<evidence type="ECO:0000256" key="3">
    <source>
        <dbReference type="ARBA" id="ARBA00011964"/>
    </source>
</evidence>
<sequence length="452" mass="51701">MSSSKPAVSSDLSGISNTLDGSTQETGEPEINILKDLKDAINYLIFNPEANHIIMPLVVVIEFLALEWIVAHVEYTEIDYKAYMEQIWAIQAGETDYSAIEGSTGPLVYPAGHVWIYEMLECATSGMDNLKAGQTIFQFLYVATLILQMICYVLVQLPPWCVVLAALSKRLHSIYVLRLFNDCFATFFVVSTVLLLLLSARLQRRFLCLLASFTYAMAVSVKMNALLYLPGVLLSIFQLTGGHLVQTVACLAVVFGWQIFVAMPFLQEYAVQYWAAAFDFKRQFMYYWSVNWQFVDEDVFQDKWFHRTLLASHLIVLLLFAVTRFFQRPIDIQKSLRALLHPFTSVLGQENCPSPSHIAYTLLMSNFVGVIFARSLHYQFLSWYHWTLPVIIHWSGLPMALAVPWYILHEYCWNSYPPNPTSSMLLFSLNTILLVLAFWAAQVRVPRSKKDQ</sequence>
<feature type="transmembrane region" description="Helical" evidence="14">
    <location>
        <begin position="420"/>
        <end position="441"/>
    </location>
</feature>
<dbReference type="HOGENOM" id="CLU_035382_3_0_1"/>
<keyword evidence="9 14" id="KW-1133">Transmembrane helix</keyword>
<dbReference type="EMBL" id="CU928167">
    <property type="protein sequence ID" value="CAR22062.1"/>
    <property type="molecule type" value="Genomic_DNA"/>
</dbReference>
<dbReference type="STRING" id="559295.C5DE51"/>
<evidence type="ECO:0000256" key="13">
    <source>
        <dbReference type="ARBA" id="ARBA00093457"/>
    </source>
</evidence>
<dbReference type="AlphaFoldDB" id="C5DE51"/>
<evidence type="ECO:0000256" key="4">
    <source>
        <dbReference type="ARBA" id="ARBA00015561"/>
    </source>
</evidence>
<name>C5DE51_LACTC</name>
<feature type="region of interest" description="Disordered" evidence="15">
    <location>
        <begin position="1"/>
        <end position="25"/>
    </location>
</feature>
<gene>
    <name evidence="16" type="ordered locus">KLTH0C06314g</name>
</gene>
<evidence type="ECO:0000256" key="14">
    <source>
        <dbReference type="RuleBase" id="RU364047"/>
    </source>
</evidence>
<evidence type="ECO:0000256" key="5">
    <source>
        <dbReference type="ARBA" id="ARBA00022676"/>
    </source>
</evidence>
<dbReference type="eggNOG" id="KOG2762">
    <property type="taxonomic scope" value="Eukaryota"/>
</dbReference>
<evidence type="ECO:0000313" key="16">
    <source>
        <dbReference type="EMBL" id="CAR22062.1"/>
    </source>
</evidence>
<dbReference type="InParanoid" id="C5DE51"/>
<dbReference type="GO" id="GO:0052925">
    <property type="term" value="F:dol-P-Man:Man(5)GlcNAc(2)-PP-Dol alpha-1,3-mannosyltransferase activity"/>
    <property type="evidence" value="ECO:0007669"/>
    <property type="project" value="UniProtKB-EC"/>
</dbReference>
<dbReference type="KEGG" id="lth:KLTH0C06314g"/>
<evidence type="ECO:0000256" key="9">
    <source>
        <dbReference type="ARBA" id="ARBA00022989"/>
    </source>
</evidence>
<dbReference type="FunCoup" id="C5DE51">
    <property type="interactions" value="693"/>
</dbReference>
<dbReference type="Pfam" id="PF05208">
    <property type="entry name" value="ALG3"/>
    <property type="match status" value="1"/>
</dbReference>
<feature type="transmembrane region" description="Helical" evidence="14">
    <location>
        <begin position="175"/>
        <end position="199"/>
    </location>
</feature>
<feature type="transmembrane region" description="Helical" evidence="14">
    <location>
        <begin position="206"/>
        <end position="229"/>
    </location>
</feature>
<evidence type="ECO:0000256" key="10">
    <source>
        <dbReference type="ARBA" id="ARBA00023136"/>
    </source>
</evidence>
<dbReference type="PANTHER" id="PTHR12646:SF0">
    <property type="entry name" value="DOL-P-MAN:MAN(5)GLCNAC(2)-PP-DOL ALPHA-1,3-MANNOSYLTRANSFERASE"/>
    <property type="match status" value="1"/>
</dbReference>
<dbReference type="UniPathway" id="UPA00378"/>
<dbReference type="OrthoDB" id="20028at2759"/>
<feature type="transmembrane region" description="Helical" evidence="14">
    <location>
        <begin position="309"/>
        <end position="326"/>
    </location>
</feature>
<dbReference type="GO" id="GO:0005789">
    <property type="term" value="C:endoplasmic reticulum membrane"/>
    <property type="evidence" value="ECO:0007669"/>
    <property type="project" value="UniProtKB-SubCell"/>
</dbReference>
<evidence type="ECO:0000256" key="1">
    <source>
        <dbReference type="ARBA" id="ARBA00004477"/>
    </source>
</evidence>
<dbReference type="GeneID" id="8291368"/>
<feature type="transmembrane region" description="Helical" evidence="14">
    <location>
        <begin position="244"/>
        <end position="266"/>
    </location>
</feature>
<keyword evidence="6 14" id="KW-0808">Transferase</keyword>
<feature type="transmembrane region" description="Helical" evidence="14">
    <location>
        <begin position="136"/>
        <end position="155"/>
    </location>
</feature>
<dbReference type="PANTHER" id="PTHR12646">
    <property type="entry name" value="NOT56 - RELATED"/>
    <property type="match status" value="1"/>
</dbReference>
<keyword evidence="8 14" id="KW-0256">Endoplasmic reticulum</keyword>
<feature type="transmembrane region" description="Helical" evidence="14">
    <location>
        <begin position="53"/>
        <end position="71"/>
    </location>
</feature>
<evidence type="ECO:0000256" key="11">
    <source>
        <dbReference type="ARBA" id="ARBA00044743"/>
    </source>
</evidence>